<proteinExistence type="predicted"/>
<feature type="compositionally biased region" description="Basic and acidic residues" evidence="1">
    <location>
        <begin position="195"/>
        <end position="206"/>
    </location>
</feature>
<dbReference type="Proteomes" id="UP001172673">
    <property type="component" value="Unassembled WGS sequence"/>
</dbReference>
<dbReference type="EMBL" id="JAPDRK010000005">
    <property type="protein sequence ID" value="KAJ9612152.1"/>
    <property type="molecule type" value="Genomic_DNA"/>
</dbReference>
<feature type="compositionally biased region" description="Pro residues" evidence="1">
    <location>
        <begin position="121"/>
        <end position="165"/>
    </location>
</feature>
<evidence type="ECO:0000256" key="1">
    <source>
        <dbReference type="SAM" id="MobiDB-lite"/>
    </source>
</evidence>
<keyword evidence="2" id="KW-0812">Transmembrane</keyword>
<reference evidence="3" key="1">
    <citation type="submission" date="2022-10" db="EMBL/GenBank/DDBJ databases">
        <title>Culturing micro-colonial fungi from biological soil crusts in the Mojave desert and describing Neophaeococcomyces mojavensis, and introducing the new genera and species Taxawa tesnikishii.</title>
        <authorList>
            <person name="Kurbessoian T."/>
            <person name="Stajich J.E."/>
        </authorList>
    </citation>
    <scope>NUCLEOTIDE SEQUENCE</scope>
    <source>
        <strain evidence="3">TK_41</strain>
    </source>
</reference>
<name>A0AA38XEX7_9EURO</name>
<keyword evidence="4" id="KW-1185">Reference proteome</keyword>
<protein>
    <submittedName>
        <fullName evidence="3">Uncharacterized protein</fullName>
    </submittedName>
</protein>
<evidence type="ECO:0000313" key="4">
    <source>
        <dbReference type="Proteomes" id="UP001172673"/>
    </source>
</evidence>
<gene>
    <name evidence="3" type="ORF">H2200_003749</name>
</gene>
<organism evidence="3 4">
    <name type="scientific">Cladophialophora chaetospira</name>
    <dbReference type="NCBI Taxonomy" id="386627"/>
    <lineage>
        <taxon>Eukaryota</taxon>
        <taxon>Fungi</taxon>
        <taxon>Dikarya</taxon>
        <taxon>Ascomycota</taxon>
        <taxon>Pezizomycotina</taxon>
        <taxon>Eurotiomycetes</taxon>
        <taxon>Chaetothyriomycetidae</taxon>
        <taxon>Chaetothyriales</taxon>
        <taxon>Herpotrichiellaceae</taxon>
        <taxon>Cladophialophora</taxon>
    </lineage>
</organism>
<dbReference type="AlphaFoldDB" id="A0AA38XEX7"/>
<keyword evidence="2" id="KW-1133">Transmembrane helix</keyword>
<feature type="transmembrane region" description="Helical" evidence="2">
    <location>
        <begin position="6"/>
        <end position="29"/>
    </location>
</feature>
<sequence>MVPLAALIILSAVVLLAVGTFAFAIYWTIKSRLEDKKLKDSEADSELRTPLTATSTAPGLFSRNPTPPPPIPPVPRPPTPEADFPPPLPDDTEDQPNKQEPPRLVVTAPPGPYLLPATTYRPPPASEPPPTPRADSPPPLPKDFPGRVPSPLPPHSPLLPSPPLLTPSIKDFPKPGTRPHGTTPKQPPPVPMTKPQERPDSMHEIYDIYSQLPPTPKPAPKSAPAHVASFAQAESKWAYFGQKRAESRDREQDANMV</sequence>
<keyword evidence="2" id="KW-0472">Membrane</keyword>
<feature type="compositionally biased region" description="Basic and acidic residues" evidence="1">
    <location>
        <begin position="37"/>
        <end position="47"/>
    </location>
</feature>
<comment type="caution">
    <text evidence="3">The sequence shown here is derived from an EMBL/GenBank/DDBJ whole genome shotgun (WGS) entry which is preliminary data.</text>
</comment>
<accession>A0AA38XEX7</accession>
<feature type="region of interest" description="Disordered" evidence="1">
    <location>
        <begin position="37"/>
        <end position="227"/>
    </location>
</feature>
<feature type="compositionally biased region" description="Pro residues" evidence="1">
    <location>
        <begin position="65"/>
        <end position="89"/>
    </location>
</feature>
<evidence type="ECO:0000313" key="3">
    <source>
        <dbReference type="EMBL" id="KAJ9612152.1"/>
    </source>
</evidence>
<evidence type="ECO:0000256" key="2">
    <source>
        <dbReference type="SAM" id="Phobius"/>
    </source>
</evidence>